<feature type="chain" id="PRO_5026093566" description="Cupredoxin" evidence="1">
    <location>
        <begin position="21"/>
        <end position="177"/>
    </location>
</feature>
<accession>A0A6G1KMU0</accession>
<evidence type="ECO:0000313" key="3">
    <source>
        <dbReference type="Proteomes" id="UP000799428"/>
    </source>
</evidence>
<dbReference type="Proteomes" id="UP000799428">
    <property type="component" value="Unassembled WGS sequence"/>
</dbReference>
<name>A0A6G1KMU0_9PLEO</name>
<dbReference type="CDD" id="cd00920">
    <property type="entry name" value="Cupredoxin"/>
    <property type="match status" value="1"/>
</dbReference>
<dbReference type="InterPro" id="IPR052953">
    <property type="entry name" value="Ser-rich/MCO-related"/>
</dbReference>
<keyword evidence="1" id="KW-0732">Signal</keyword>
<dbReference type="Gene3D" id="2.60.40.420">
    <property type="entry name" value="Cupredoxins - blue copper proteins"/>
    <property type="match status" value="1"/>
</dbReference>
<proteinExistence type="predicted"/>
<protein>
    <recommendedName>
        <fullName evidence="4">Cupredoxin</fullName>
    </recommendedName>
</protein>
<evidence type="ECO:0008006" key="4">
    <source>
        <dbReference type="Google" id="ProtNLM"/>
    </source>
</evidence>
<dbReference type="InterPro" id="IPR008972">
    <property type="entry name" value="Cupredoxin"/>
</dbReference>
<evidence type="ECO:0000313" key="2">
    <source>
        <dbReference type="EMBL" id="KAF2714159.1"/>
    </source>
</evidence>
<evidence type="ECO:0000256" key="1">
    <source>
        <dbReference type="SAM" id="SignalP"/>
    </source>
</evidence>
<dbReference type="EMBL" id="MU005765">
    <property type="protein sequence ID" value="KAF2714159.1"/>
    <property type="molecule type" value="Genomic_DNA"/>
</dbReference>
<reference evidence="2" key="1">
    <citation type="journal article" date="2020" name="Stud. Mycol.">
        <title>101 Dothideomycetes genomes: a test case for predicting lifestyles and emergence of pathogens.</title>
        <authorList>
            <person name="Haridas S."/>
            <person name="Albert R."/>
            <person name="Binder M."/>
            <person name="Bloem J."/>
            <person name="Labutti K."/>
            <person name="Salamov A."/>
            <person name="Andreopoulos B."/>
            <person name="Baker S."/>
            <person name="Barry K."/>
            <person name="Bills G."/>
            <person name="Bluhm B."/>
            <person name="Cannon C."/>
            <person name="Castanera R."/>
            <person name="Culley D."/>
            <person name="Daum C."/>
            <person name="Ezra D."/>
            <person name="Gonzalez J."/>
            <person name="Henrissat B."/>
            <person name="Kuo A."/>
            <person name="Liang C."/>
            <person name="Lipzen A."/>
            <person name="Lutzoni F."/>
            <person name="Magnuson J."/>
            <person name="Mondo S."/>
            <person name="Nolan M."/>
            <person name="Ohm R."/>
            <person name="Pangilinan J."/>
            <person name="Park H.-J."/>
            <person name="Ramirez L."/>
            <person name="Alfaro M."/>
            <person name="Sun H."/>
            <person name="Tritt A."/>
            <person name="Yoshinaga Y."/>
            <person name="Zwiers L.-H."/>
            <person name="Turgeon B."/>
            <person name="Goodwin S."/>
            <person name="Spatafora J."/>
            <person name="Crous P."/>
            <person name="Grigoriev I."/>
        </authorList>
    </citation>
    <scope>NUCLEOTIDE SEQUENCE</scope>
    <source>
        <strain evidence="2">CBS 279.74</strain>
    </source>
</reference>
<dbReference type="AlphaFoldDB" id="A0A6G1KMU0"/>
<dbReference type="PANTHER" id="PTHR34883:SF15">
    <property type="entry name" value="EXTRACELLULAR SERINE-RICH PROTEIN"/>
    <property type="match status" value="1"/>
</dbReference>
<feature type="signal peptide" evidence="1">
    <location>
        <begin position="1"/>
        <end position="20"/>
    </location>
</feature>
<dbReference type="OrthoDB" id="5415867at2759"/>
<keyword evidence="3" id="KW-1185">Reference proteome</keyword>
<sequence>MVAFTSILVAATAVLGFVSAAPSAPPPTGVIHRIFAGSTVDNKGLHFEPENVVAEIGDLIEVHFLPKNHTFTQASFDKPCEPLAGGIFSGFNFATAAGESKDVFTFTIENKEPLWYYCSQIVGGHCQTGMTGVINQNFDSANTLAAFKAKAVGTVTKQPSVNALDSQGGSIVPNQPL</sequence>
<dbReference type="PANTHER" id="PTHR34883">
    <property type="entry name" value="SERINE-RICH PROTEIN, PUTATIVE-RELATED-RELATED"/>
    <property type="match status" value="1"/>
</dbReference>
<gene>
    <name evidence="2" type="ORF">K504DRAFT_462591</name>
</gene>
<dbReference type="SUPFAM" id="SSF49503">
    <property type="entry name" value="Cupredoxins"/>
    <property type="match status" value="1"/>
</dbReference>
<organism evidence="2 3">
    <name type="scientific">Pleomassaria siparia CBS 279.74</name>
    <dbReference type="NCBI Taxonomy" id="1314801"/>
    <lineage>
        <taxon>Eukaryota</taxon>
        <taxon>Fungi</taxon>
        <taxon>Dikarya</taxon>
        <taxon>Ascomycota</taxon>
        <taxon>Pezizomycotina</taxon>
        <taxon>Dothideomycetes</taxon>
        <taxon>Pleosporomycetidae</taxon>
        <taxon>Pleosporales</taxon>
        <taxon>Pleomassariaceae</taxon>
        <taxon>Pleomassaria</taxon>
    </lineage>
</organism>